<dbReference type="SUPFAM" id="SSF52540">
    <property type="entry name" value="P-loop containing nucleoside triphosphate hydrolases"/>
    <property type="match status" value="1"/>
</dbReference>
<organism evidence="3 4">
    <name type="scientific">Handelsmanbacteria sp. (strain RIFCSPLOWO2_12_FULL_64_10)</name>
    <dbReference type="NCBI Taxonomy" id="1817868"/>
    <lineage>
        <taxon>Bacteria</taxon>
        <taxon>Candidatus Handelsmaniibacteriota</taxon>
    </lineage>
</organism>
<dbReference type="PANTHER" id="PTHR43581">
    <property type="entry name" value="ATP/GTP PHOSPHATASE"/>
    <property type="match status" value="1"/>
</dbReference>
<evidence type="ECO:0000313" key="4">
    <source>
        <dbReference type="Proteomes" id="UP000178606"/>
    </source>
</evidence>
<dbReference type="AlphaFoldDB" id="A0A1F6D1R7"/>
<dbReference type="InterPro" id="IPR027417">
    <property type="entry name" value="P-loop_NTPase"/>
</dbReference>
<dbReference type="Proteomes" id="UP000178606">
    <property type="component" value="Unassembled WGS sequence"/>
</dbReference>
<evidence type="ECO:0000259" key="2">
    <source>
        <dbReference type="Pfam" id="PF13476"/>
    </source>
</evidence>
<dbReference type="InterPro" id="IPR051396">
    <property type="entry name" value="Bact_Antivir_Def_Nuclease"/>
</dbReference>
<feature type="domain" description="Rad50/SbcC-type AAA" evidence="2">
    <location>
        <begin position="6"/>
        <end position="96"/>
    </location>
</feature>
<dbReference type="GO" id="GO:0005524">
    <property type="term" value="F:ATP binding"/>
    <property type="evidence" value="ECO:0007669"/>
    <property type="project" value="InterPro"/>
</dbReference>
<gene>
    <name evidence="3" type="ORF">A3F84_04490</name>
</gene>
<name>A0A1F6D1R7_HANXR</name>
<dbReference type="PANTHER" id="PTHR43581:SF4">
    <property type="entry name" value="ATP_GTP PHOSPHATASE"/>
    <property type="match status" value="1"/>
</dbReference>
<dbReference type="GO" id="GO:0016887">
    <property type="term" value="F:ATP hydrolysis activity"/>
    <property type="evidence" value="ECO:0007669"/>
    <property type="project" value="InterPro"/>
</dbReference>
<evidence type="ECO:0000259" key="1">
    <source>
        <dbReference type="Pfam" id="PF13304"/>
    </source>
</evidence>
<protein>
    <recommendedName>
        <fullName evidence="5">ATPase AAA-type core domain-containing protein</fullName>
    </recommendedName>
</protein>
<evidence type="ECO:0008006" key="5">
    <source>
        <dbReference type="Google" id="ProtNLM"/>
    </source>
</evidence>
<dbReference type="GO" id="GO:0006302">
    <property type="term" value="P:double-strand break repair"/>
    <property type="evidence" value="ECO:0007669"/>
    <property type="project" value="InterPro"/>
</dbReference>
<dbReference type="EMBL" id="MFKF01000081">
    <property type="protein sequence ID" value="OGG55388.1"/>
    <property type="molecule type" value="Genomic_DNA"/>
</dbReference>
<dbReference type="Gene3D" id="3.40.50.300">
    <property type="entry name" value="P-loop containing nucleotide triphosphate hydrolases"/>
    <property type="match status" value="2"/>
</dbReference>
<feature type="domain" description="ATPase AAA-type core" evidence="1">
    <location>
        <begin position="183"/>
        <end position="310"/>
    </location>
</feature>
<dbReference type="Pfam" id="PF13476">
    <property type="entry name" value="AAA_23"/>
    <property type="match status" value="1"/>
</dbReference>
<accession>A0A1F6D1R7</accession>
<sequence>MFRSFTIKNFRCFRDLSIEPLERVNLIAGMNNVGKTALLEAMFLHIGPNNPELPMRINVFRGIQRFDAEEMWGWLFFDKHVDEVIEVISQNEAGANRSLRIQMVESEGFRPAPSRDNDKVTESPAGFLTGSLSGSLTTATGLHELMLKYQDETGPASTSRAFMAADEIRFERAKLKPFPLGVFLNTRARFPHEDAQRFSKLEAVGRQDEVLTTMQLLEPRLRRLAVLDTGGGPMIYGDVGAGQLVPLPLMGEGLVRLLSIVLAIANAPRGTILVDEIENGLHHSVMVKVWEAIANIARRSGAQVFATTHSWECICAAHQAFEASEMYDFRLHRLDRIKDDIRVVTYDQKKLTTAIATGLEVR</sequence>
<proteinExistence type="predicted"/>
<evidence type="ECO:0000313" key="3">
    <source>
        <dbReference type="EMBL" id="OGG55388.1"/>
    </source>
</evidence>
<dbReference type="InterPro" id="IPR003959">
    <property type="entry name" value="ATPase_AAA_core"/>
</dbReference>
<dbReference type="InterPro" id="IPR038729">
    <property type="entry name" value="Rad50/SbcC_AAA"/>
</dbReference>
<dbReference type="Pfam" id="PF13304">
    <property type="entry name" value="AAA_21"/>
    <property type="match status" value="1"/>
</dbReference>
<reference evidence="3 4" key="1">
    <citation type="journal article" date="2016" name="Nat. Commun.">
        <title>Thousands of microbial genomes shed light on interconnected biogeochemical processes in an aquifer system.</title>
        <authorList>
            <person name="Anantharaman K."/>
            <person name="Brown C.T."/>
            <person name="Hug L.A."/>
            <person name="Sharon I."/>
            <person name="Castelle C.J."/>
            <person name="Probst A.J."/>
            <person name="Thomas B.C."/>
            <person name="Singh A."/>
            <person name="Wilkins M.J."/>
            <person name="Karaoz U."/>
            <person name="Brodie E.L."/>
            <person name="Williams K.H."/>
            <person name="Hubbard S.S."/>
            <person name="Banfield J.F."/>
        </authorList>
    </citation>
    <scope>NUCLEOTIDE SEQUENCE [LARGE SCALE GENOMIC DNA]</scope>
    <source>
        <strain evidence="4">RIFCSPLOWO2_12_FULL_64_10</strain>
    </source>
</reference>
<comment type="caution">
    <text evidence="3">The sequence shown here is derived from an EMBL/GenBank/DDBJ whole genome shotgun (WGS) entry which is preliminary data.</text>
</comment>